<dbReference type="CDD" id="cd09274">
    <property type="entry name" value="RNase_HI_RT_Ty3"/>
    <property type="match status" value="1"/>
</dbReference>
<dbReference type="InterPro" id="IPR036397">
    <property type="entry name" value="RNaseH_sf"/>
</dbReference>
<keyword evidence="13" id="KW-0238">DNA-binding</keyword>
<dbReference type="GO" id="GO:0003677">
    <property type="term" value="F:DNA binding"/>
    <property type="evidence" value="ECO:0007669"/>
    <property type="project" value="UniProtKB-KW"/>
</dbReference>
<evidence type="ECO:0000313" key="20">
    <source>
        <dbReference type="Proteomes" id="UP001210211"/>
    </source>
</evidence>
<dbReference type="Gene3D" id="2.40.70.10">
    <property type="entry name" value="Acid Proteases"/>
    <property type="match status" value="1"/>
</dbReference>
<dbReference type="InterPro" id="IPR016197">
    <property type="entry name" value="Chromo-like_dom_sf"/>
</dbReference>
<keyword evidence="15" id="KW-0511">Multifunctional enzyme</keyword>
<dbReference type="Pfam" id="PF24626">
    <property type="entry name" value="SH3_Tf2-1"/>
    <property type="match status" value="1"/>
</dbReference>
<dbReference type="SUPFAM" id="SSF54160">
    <property type="entry name" value="Chromo domain-like"/>
    <property type="match status" value="1"/>
</dbReference>
<evidence type="ECO:0000256" key="1">
    <source>
        <dbReference type="ARBA" id="ARBA00022670"/>
    </source>
</evidence>
<keyword evidence="8" id="KW-0378">Hydrolase</keyword>
<dbReference type="Pfam" id="PF08284">
    <property type="entry name" value="RVP_2"/>
    <property type="match status" value="1"/>
</dbReference>
<dbReference type="GO" id="GO:0004190">
    <property type="term" value="F:aspartic-type endopeptidase activity"/>
    <property type="evidence" value="ECO:0007669"/>
    <property type="project" value="UniProtKB-KW"/>
</dbReference>
<dbReference type="SUPFAM" id="SSF56672">
    <property type="entry name" value="DNA/RNA polymerases"/>
    <property type="match status" value="1"/>
</dbReference>
<dbReference type="Gene3D" id="3.10.20.370">
    <property type="match status" value="1"/>
</dbReference>
<dbReference type="EMBL" id="JAMRDG010000001">
    <property type="protein sequence ID" value="KAJ3698725.1"/>
    <property type="molecule type" value="Genomic_DNA"/>
</dbReference>
<dbReference type="InterPro" id="IPR012337">
    <property type="entry name" value="RNaseH-like_sf"/>
</dbReference>
<dbReference type="CDD" id="cd00303">
    <property type="entry name" value="retropepsin_like"/>
    <property type="match status" value="1"/>
</dbReference>
<dbReference type="GO" id="GO:0015074">
    <property type="term" value="P:DNA integration"/>
    <property type="evidence" value="ECO:0007669"/>
    <property type="project" value="UniProtKB-KW"/>
</dbReference>
<dbReference type="PANTHER" id="PTHR37984">
    <property type="entry name" value="PROTEIN CBG26694"/>
    <property type="match status" value="1"/>
</dbReference>
<evidence type="ECO:0000256" key="9">
    <source>
        <dbReference type="ARBA" id="ARBA00022842"/>
    </source>
</evidence>
<dbReference type="InterPro" id="IPR050951">
    <property type="entry name" value="Retrovirus_Pol_polyprotein"/>
</dbReference>
<dbReference type="Pfam" id="PF17919">
    <property type="entry name" value="RT_RNaseH_2"/>
    <property type="match status" value="1"/>
</dbReference>
<comment type="caution">
    <text evidence="19">The sequence shown here is derived from an EMBL/GenBank/DDBJ whole genome shotgun (WGS) entry which is preliminary data.</text>
</comment>
<gene>
    <name evidence="19" type="ORF">LUZ61_002430</name>
</gene>
<keyword evidence="12" id="KW-0239">DNA-directed DNA polymerase</keyword>
<dbReference type="Proteomes" id="UP001210211">
    <property type="component" value="Unassembled WGS sequence"/>
</dbReference>
<dbReference type="GO" id="GO:0003887">
    <property type="term" value="F:DNA-directed DNA polymerase activity"/>
    <property type="evidence" value="ECO:0007669"/>
    <property type="project" value="UniProtKB-KW"/>
</dbReference>
<dbReference type="FunFam" id="3.10.10.10:FF:000007">
    <property type="entry name" value="Retrovirus-related Pol polyprotein from transposon 17.6-like Protein"/>
    <property type="match status" value="1"/>
</dbReference>
<evidence type="ECO:0000256" key="7">
    <source>
        <dbReference type="ARBA" id="ARBA00022759"/>
    </source>
</evidence>
<feature type="domain" description="Reverse transcriptase" evidence="17">
    <location>
        <begin position="530"/>
        <end position="709"/>
    </location>
</feature>
<dbReference type="Gene3D" id="3.30.70.270">
    <property type="match status" value="2"/>
</dbReference>
<keyword evidence="1" id="KW-0645">Protease</keyword>
<keyword evidence="4" id="KW-0540">Nuclease</keyword>
<dbReference type="Gene3D" id="3.10.10.10">
    <property type="entry name" value="HIV Type 1 Reverse Transcriptase, subunit A, domain 1"/>
    <property type="match status" value="1"/>
</dbReference>
<accession>A0AAD6ERW7</accession>
<keyword evidence="10" id="KW-0229">DNA integration</keyword>
<keyword evidence="14" id="KW-0233">DNA recombination</keyword>
<dbReference type="InterPro" id="IPR000477">
    <property type="entry name" value="RT_dom"/>
</dbReference>
<evidence type="ECO:0000256" key="14">
    <source>
        <dbReference type="ARBA" id="ARBA00023172"/>
    </source>
</evidence>
<evidence type="ECO:0000256" key="3">
    <source>
        <dbReference type="ARBA" id="ARBA00022695"/>
    </source>
</evidence>
<evidence type="ECO:0000256" key="4">
    <source>
        <dbReference type="ARBA" id="ARBA00022722"/>
    </source>
</evidence>
<organism evidence="19 20">
    <name type="scientific">Rhynchospora tenuis</name>
    <dbReference type="NCBI Taxonomy" id="198213"/>
    <lineage>
        <taxon>Eukaryota</taxon>
        <taxon>Viridiplantae</taxon>
        <taxon>Streptophyta</taxon>
        <taxon>Embryophyta</taxon>
        <taxon>Tracheophyta</taxon>
        <taxon>Spermatophyta</taxon>
        <taxon>Magnoliopsida</taxon>
        <taxon>Liliopsida</taxon>
        <taxon>Poales</taxon>
        <taxon>Cyperaceae</taxon>
        <taxon>Cyperoideae</taxon>
        <taxon>Rhynchosporeae</taxon>
        <taxon>Rhynchospora</taxon>
    </lineage>
</organism>
<dbReference type="InterPro" id="IPR041588">
    <property type="entry name" value="Integrase_H2C2"/>
</dbReference>
<evidence type="ECO:0000259" key="18">
    <source>
        <dbReference type="PROSITE" id="PS50994"/>
    </source>
</evidence>
<dbReference type="FunFam" id="3.30.420.10:FF:000219">
    <property type="entry name" value="Putative retroelement"/>
    <property type="match status" value="1"/>
</dbReference>
<dbReference type="Pfam" id="PF17921">
    <property type="entry name" value="Integrase_H2C2"/>
    <property type="match status" value="1"/>
</dbReference>
<dbReference type="GO" id="GO:0046872">
    <property type="term" value="F:metal ion binding"/>
    <property type="evidence" value="ECO:0007669"/>
    <property type="project" value="UniProtKB-KW"/>
</dbReference>
<feature type="region of interest" description="Disordered" evidence="16">
    <location>
        <begin position="228"/>
        <end position="252"/>
    </location>
</feature>
<dbReference type="InterPro" id="IPR041577">
    <property type="entry name" value="RT_RNaseH_2"/>
</dbReference>
<keyword evidence="7" id="KW-0255">Endonuclease</keyword>
<dbReference type="CDD" id="cd01647">
    <property type="entry name" value="RT_LTR"/>
    <property type="match status" value="1"/>
</dbReference>
<keyword evidence="9" id="KW-0460">Magnesium</keyword>
<dbReference type="InterPro" id="IPR043128">
    <property type="entry name" value="Rev_trsase/Diguanyl_cyclase"/>
</dbReference>
<evidence type="ECO:0000256" key="13">
    <source>
        <dbReference type="ARBA" id="ARBA00023125"/>
    </source>
</evidence>
<keyword evidence="20" id="KW-1185">Reference proteome</keyword>
<feature type="compositionally biased region" description="Basic and acidic residues" evidence="16">
    <location>
        <begin position="43"/>
        <end position="55"/>
    </location>
</feature>
<evidence type="ECO:0000256" key="8">
    <source>
        <dbReference type="ARBA" id="ARBA00022801"/>
    </source>
</evidence>
<dbReference type="InterPro" id="IPR056924">
    <property type="entry name" value="SH3_Tf2-1"/>
</dbReference>
<keyword evidence="11" id="KW-0695">RNA-directed DNA polymerase</keyword>
<keyword evidence="6" id="KW-0064">Aspartyl protease</keyword>
<protein>
    <recommendedName>
        <fullName evidence="21">Reverse transcriptase</fullName>
    </recommendedName>
</protein>
<evidence type="ECO:0000256" key="12">
    <source>
        <dbReference type="ARBA" id="ARBA00022932"/>
    </source>
</evidence>
<feature type="domain" description="Integrase catalytic" evidence="18">
    <location>
        <begin position="1043"/>
        <end position="1207"/>
    </location>
</feature>
<dbReference type="InterPro" id="IPR005162">
    <property type="entry name" value="Retrotrans_gag_dom"/>
</dbReference>
<evidence type="ECO:0000256" key="15">
    <source>
        <dbReference type="ARBA" id="ARBA00023268"/>
    </source>
</evidence>
<evidence type="ECO:0000256" key="5">
    <source>
        <dbReference type="ARBA" id="ARBA00022723"/>
    </source>
</evidence>
<dbReference type="InterPro" id="IPR001584">
    <property type="entry name" value="Integrase_cat-core"/>
</dbReference>
<keyword evidence="3" id="KW-0548">Nucleotidyltransferase</keyword>
<sequence>MSNDNTAPIDIAAAFQQILQGQNEVLRRLSLAESRLLSLEQPSKVEENPQPKPRDTQGVPRYYKLDFPTFDGKEDPLGWLNRCEQFFRGQRTMEEEKVWLASYHLVGIAQQWYYQLERDEGLLPWARFKEMCHLRFGPPIRSNPLGELMHLRQTDSVDDYQQRFGALICRADSVTPTQQVQIFTAGLSDPLRTDVELQRPTDLQHAMSLARAFERRYHTVSATSILGRPPARSADARPNLTRTPAPRLVDQQPAPSLNRTIRRLTQAEMAERRQQGLCFNCDESYVRGHRCKRLFFLDVIDDDEDIPKDISDDAFDTSPEISLHAITGIPTASTMQLAVTIQGYPFLALVDSGSTNNFLSMAVIKGAGLPLVPKPGLSVAVANGDRLPSAGLCSNLALNIGEEIFSEHFFALPLDGFDVVLGCQFLKSLGPILWDFSALTMSFWRVNRRVTWDGAEGTIRRACVLNSDDLMQSLLVVFEDLFLEPQQLPPSRPFDHRISLLPNSAPVAVRPYRYPHMQKDEIERQCAAMLAQGIIRPSTSPFSSPVLLVKKQDMTWRFCIDYRALNAITVKDKFPIPVVDELLDELKHAHFFTKLDLRSGYHQVRMHEADIHKTAFRTHHGHFEFLVMPFGLSNAPSTFQALMNDVLRPFLRQFALVFFDDILIYSSSWAEHLQHVRTVLLQLRNHKLKLKRSKCSFGQTSIAYLGHVITHQGVSMDQSKVQAISDWPTPANVRALRGFLGLAGYYRRFIQNYGMLAAPLTKLLQKGSYGWSPEAAEAFAALKTALSGSPVLQLPDFTLPFIVECDASGTGFGAVLHQGSGPIAYFSRAVPAHHAKLAAYERELIALVKAVRHWRPYLWGTTFLVRTDHYSLKYLLDQRLSTIPQNTWVSKLFGFDFQVEYRPGKANTVADALSRRDEDPSLHVLSSPSFAFYDNLRKEVAEHPAYADLHAHQIASTLPPGWCYKDGLFIKHGRIFLGSGSAFTSAALHLAHGVGHEGVEKTMHRLRSNFIFPEMKKAVKDFVAACSTCQMNKSVHLHPAGLLQPLPVPAKVWADISIDFIDGFPKVHGKSVILSVVDRLSKYSHFIALAHPYTAQSVALVFFETIVKLHGVPESIVSDRDPVFTSKFWQELFRLQGVHLKLSSAFHPQTDGQTEVVNRTIEMYLRCLAGDRPRTWLQWLPWAEFCYNTSYHSALKATPFEVVYGRPAPSLLPYTAGDTNIEAIDICLKDRDELLHDARQRLLQAQQRMKEGYDKSHRDVSYSVGQWVLLRLNHRLAVGIRTKTNAKLAPRFYGPYKILERVGEVAYRLELPANARIHDVFHVSLLKPFNGTPPSELLPLPPLRHGHVIQEPAAVTSIRRRDNNVEVLVEWKDREKSEASWEDFSCFKDQYPSFQLEDELLAQAGGSVTDPHWGQVYTRKNKIKSDSEKI</sequence>
<dbReference type="GO" id="GO:0006508">
    <property type="term" value="P:proteolysis"/>
    <property type="evidence" value="ECO:0007669"/>
    <property type="project" value="UniProtKB-KW"/>
</dbReference>
<dbReference type="InterPro" id="IPR043502">
    <property type="entry name" value="DNA/RNA_pol_sf"/>
</dbReference>
<proteinExistence type="predicted"/>
<dbReference type="InterPro" id="IPR021109">
    <property type="entry name" value="Peptidase_aspartic_dom_sf"/>
</dbReference>
<evidence type="ECO:0000256" key="11">
    <source>
        <dbReference type="ARBA" id="ARBA00022918"/>
    </source>
</evidence>
<dbReference type="GO" id="GO:0006310">
    <property type="term" value="P:DNA recombination"/>
    <property type="evidence" value="ECO:0007669"/>
    <property type="project" value="UniProtKB-KW"/>
</dbReference>
<evidence type="ECO:0000259" key="17">
    <source>
        <dbReference type="PROSITE" id="PS50878"/>
    </source>
</evidence>
<reference evidence="19 20" key="1">
    <citation type="journal article" date="2022" name="Cell">
        <title>Repeat-based holocentromeres influence genome architecture and karyotype evolution.</title>
        <authorList>
            <person name="Hofstatter P.G."/>
            <person name="Thangavel G."/>
            <person name="Lux T."/>
            <person name="Neumann P."/>
            <person name="Vondrak T."/>
            <person name="Novak P."/>
            <person name="Zhang M."/>
            <person name="Costa L."/>
            <person name="Castellani M."/>
            <person name="Scott A."/>
            <person name="Toegelov H."/>
            <person name="Fuchs J."/>
            <person name="Mata-Sucre Y."/>
            <person name="Dias Y."/>
            <person name="Vanzela A.L.L."/>
            <person name="Huettel B."/>
            <person name="Almeida C.C.S."/>
            <person name="Simkova H."/>
            <person name="Souza G."/>
            <person name="Pedrosa-Harand A."/>
            <person name="Macas J."/>
            <person name="Mayer K.F.X."/>
            <person name="Houben A."/>
            <person name="Marques A."/>
        </authorList>
    </citation>
    <scope>NUCLEOTIDE SEQUENCE [LARGE SCALE GENOMIC DNA]</scope>
    <source>
        <strain evidence="19">RhyTen1mFocal</strain>
    </source>
</reference>
<evidence type="ECO:0008006" key="21">
    <source>
        <dbReference type="Google" id="ProtNLM"/>
    </source>
</evidence>
<dbReference type="PROSITE" id="PS50994">
    <property type="entry name" value="INTEGRASE"/>
    <property type="match status" value="1"/>
</dbReference>
<dbReference type="FunFam" id="3.30.70.270:FF:000020">
    <property type="entry name" value="Transposon Tf2-6 polyprotein-like Protein"/>
    <property type="match status" value="1"/>
</dbReference>
<evidence type="ECO:0000256" key="6">
    <source>
        <dbReference type="ARBA" id="ARBA00022750"/>
    </source>
</evidence>
<dbReference type="SUPFAM" id="SSF53098">
    <property type="entry name" value="Ribonuclease H-like"/>
    <property type="match status" value="1"/>
</dbReference>
<dbReference type="Pfam" id="PF03732">
    <property type="entry name" value="Retrotrans_gag"/>
    <property type="match status" value="1"/>
</dbReference>
<feature type="region of interest" description="Disordered" evidence="16">
    <location>
        <begin position="40"/>
        <end position="60"/>
    </location>
</feature>
<evidence type="ECO:0000313" key="19">
    <source>
        <dbReference type="EMBL" id="KAJ3698725.1"/>
    </source>
</evidence>
<name>A0AAD6ERW7_9POAL</name>
<dbReference type="PROSITE" id="PS50878">
    <property type="entry name" value="RT_POL"/>
    <property type="match status" value="1"/>
</dbReference>
<dbReference type="GO" id="GO:0004519">
    <property type="term" value="F:endonuclease activity"/>
    <property type="evidence" value="ECO:0007669"/>
    <property type="project" value="UniProtKB-KW"/>
</dbReference>
<dbReference type="SUPFAM" id="SSF50630">
    <property type="entry name" value="Acid proteases"/>
    <property type="match status" value="1"/>
</dbReference>
<evidence type="ECO:0000256" key="16">
    <source>
        <dbReference type="SAM" id="MobiDB-lite"/>
    </source>
</evidence>
<evidence type="ECO:0000256" key="2">
    <source>
        <dbReference type="ARBA" id="ARBA00022679"/>
    </source>
</evidence>
<dbReference type="GO" id="GO:0003964">
    <property type="term" value="F:RNA-directed DNA polymerase activity"/>
    <property type="evidence" value="ECO:0007669"/>
    <property type="project" value="UniProtKB-KW"/>
</dbReference>
<dbReference type="PANTHER" id="PTHR37984:SF5">
    <property type="entry name" value="PROTEIN NYNRIN-LIKE"/>
    <property type="match status" value="1"/>
</dbReference>
<dbReference type="Gene3D" id="3.30.420.10">
    <property type="entry name" value="Ribonuclease H-like superfamily/Ribonuclease H"/>
    <property type="match status" value="1"/>
</dbReference>
<keyword evidence="2" id="KW-0808">Transferase</keyword>
<keyword evidence="5" id="KW-0479">Metal-binding</keyword>
<evidence type="ECO:0000256" key="10">
    <source>
        <dbReference type="ARBA" id="ARBA00022908"/>
    </source>
</evidence>
<dbReference type="Pfam" id="PF00078">
    <property type="entry name" value="RVT_1"/>
    <property type="match status" value="1"/>
</dbReference>
<dbReference type="Gene3D" id="1.10.340.70">
    <property type="match status" value="1"/>
</dbReference>